<evidence type="ECO:0000256" key="4">
    <source>
        <dbReference type="ARBA" id="ARBA00022723"/>
    </source>
</evidence>
<dbReference type="GO" id="GO:0016787">
    <property type="term" value="F:hydrolase activity"/>
    <property type="evidence" value="ECO:0007669"/>
    <property type="project" value="UniProtKB-KW"/>
</dbReference>
<accession>A0A081C1P6</accession>
<dbReference type="Gene3D" id="3.40.630.10">
    <property type="entry name" value="Zn peptidases"/>
    <property type="match status" value="1"/>
</dbReference>
<evidence type="ECO:0000256" key="5">
    <source>
        <dbReference type="ARBA" id="ARBA00022801"/>
    </source>
</evidence>
<gene>
    <name evidence="9" type="ORF">U27_05475</name>
</gene>
<evidence type="ECO:0000256" key="3">
    <source>
        <dbReference type="ARBA" id="ARBA00006247"/>
    </source>
</evidence>
<dbReference type="PANTHER" id="PTHR43808">
    <property type="entry name" value="ACETYLORNITHINE DEACETYLASE"/>
    <property type="match status" value="1"/>
</dbReference>
<dbReference type="PANTHER" id="PTHR43808:SF25">
    <property type="entry name" value="PEPTIDASE M20 DIMERISATION DOMAIN-CONTAINING PROTEIN"/>
    <property type="match status" value="1"/>
</dbReference>
<dbReference type="eggNOG" id="COG0624">
    <property type="taxonomic scope" value="Bacteria"/>
</dbReference>
<evidence type="ECO:0000256" key="7">
    <source>
        <dbReference type="ARBA" id="ARBA00023285"/>
    </source>
</evidence>
<dbReference type="InterPro" id="IPR050072">
    <property type="entry name" value="Peptidase_M20A"/>
</dbReference>
<keyword evidence="10" id="KW-1185">Reference proteome</keyword>
<dbReference type="SUPFAM" id="SSF53187">
    <property type="entry name" value="Zn-dependent exopeptidases"/>
    <property type="match status" value="1"/>
</dbReference>
<keyword evidence="4" id="KW-0479">Metal-binding</keyword>
<dbReference type="InterPro" id="IPR002933">
    <property type="entry name" value="Peptidase_M20"/>
</dbReference>
<dbReference type="Proteomes" id="UP000030661">
    <property type="component" value="Unassembled WGS sequence"/>
</dbReference>
<dbReference type="AlphaFoldDB" id="A0A081C1P6"/>
<keyword evidence="7" id="KW-0170">Cobalt</keyword>
<proteinExistence type="inferred from homology"/>
<protein>
    <submittedName>
        <fullName evidence="9">Putative acetylornithine deacetylase</fullName>
    </submittedName>
</protein>
<comment type="similarity">
    <text evidence="3">Belongs to the peptidase M20A family.</text>
</comment>
<comment type="cofactor">
    <cofactor evidence="1">
        <name>Co(2+)</name>
        <dbReference type="ChEBI" id="CHEBI:48828"/>
    </cofactor>
</comment>
<dbReference type="Pfam" id="PF01546">
    <property type="entry name" value="Peptidase_M20"/>
    <property type="match status" value="1"/>
</dbReference>
<dbReference type="InterPro" id="IPR011650">
    <property type="entry name" value="Peptidase_M20_dimer"/>
</dbReference>
<comment type="cofactor">
    <cofactor evidence="2">
        <name>Zn(2+)</name>
        <dbReference type="ChEBI" id="CHEBI:29105"/>
    </cofactor>
</comment>
<keyword evidence="5" id="KW-0378">Hydrolase</keyword>
<evidence type="ECO:0000313" key="10">
    <source>
        <dbReference type="Proteomes" id="UP000030661"/>
    </source>
</evidence>
<feature type="domain" description="Peptidase M20 dimerisation" evidence="8">
    <location>
        <begin position="201"/>
        <end position="312"/>
    </location>
</feature>
<dbReference type="GO" id="GO:0046872">
    <property type="term" value="F:metal ion binding"/>
    <property type="evidence" value="ECO:0007669"/>
    <property type="project" value="UniProtKB-KW"/>
</dbReference>
<organism evidence="9">
    <name type="scientific">Vecturithrix granuli</name>
    <dbReference type="NCBI Taxonomy" id="1499967"/>
    <lineage>
        <taxon>Bacteria</taxon>
        <taxon>Candidatus Moduliflexota</taxon>
        <taxon>Candidatus Vecturitrichia</taxon>
        <taxon>Candidatus Vecturitrichales</taxon>
        <taxon>Candidatus Vecturitrichaceae</taxon>
        <taxon>Candidatus Vecturithrix</taxon>
    </lineage>
</organism>
<dbReference type="Gene3D" id="3.30.70.360">
    <property type="match status" value="1"/>
</dbReference>
<sequence length="419" mass="46206">MYNETLQKQIHRYLQQHKDAAKTFLTRLIQIPSFSGQEQEIMTYLEQAFQNFGDMRHVFLTNALKTDPDYTHKDHEMDHTGQYNLVICKPGQGQGRSIILQAHTDTVPADESYADAFSGKEEHGFICGRGACDDKGGIAVLFLVLKCLHDLGIKLLGNLDVQLVVEEESGGNGALACVLHSPPADGVIVMEATELHIHPSNRGALWFRIQVEGKSVHMGKITEGVNAIEKGIKIIQALRAYEQQLIQESKGYPGFEKYQQPVQVNIGTIHGGEYPSTVAGHVTIEGGVGFLPNKNLALIKQELHQTIQALADPWIQEHYTLDFPKLHNEAFESSFDHPLVTTLKNSCEQIGLRPDVCGLDVSCDARLYAIKGKMPTLVFGPGNIADAHSHHEKVKVDDILLAAEALLGFLIDWCGTGTA</sequence>
<dbReference type="InterPro" id="IPR036264">
    <property type="entry name" value="Bact_exopeptidase_dim_dom"/>
</dbReference>
<evidence type="ECO:0000259" key="8">
    <source>
        <dbReference type="Pfam" id="PF07687"/>
    </source>
</evidence>
<evidence type="ECO:0000256" key="6">
    <source>
        <dbReference type="ARBA" id="ARBA00022833"/>
    </source>
</evidence>
<dbReference type="InterPro" id="IPR010182">
    <property type="entry name" value="ArgE/DapE"/>
</dbReference>
<dbReference type="NCBIfam" id="TIGR01910">
    <property type="entry name" value="DapE-ArgE"/>
    <property type="match status" value="1"/>
</dbReference>
<dbReference type="HOGENOM" id="CLU_021802_0_2_0"/>
<dbReference type="STRING" id="1499967.U27_05475"/>
<evidence type="ECO:0000313" key="9">
    <source>
        <dbReference type="EMBL" id="GAK58501.1"/>
    </source>
</evidence>
<keyword evidence="6" id="KW-0862">Zinc</keyword>
<evidence type="ECO:0000256" key="1">
    <source>
        <dbReference type="ARBA" id="ARBA00001941"/>
    </source>
</evidence>
<dbReference type="EMBL" id="DF820467">
    <property type="protein sequence ID" value="GAK58501.1"/>
    <property type="molecule type" value="Genomic_DNA"/>
</dbReference>
<dbReference type="SUPFAM" id="SSF55031">
    <property type="entry name" value="Bacterial exopeptidase dimerisation domain"/>
    <property type="match status" value="1"/>
</dbReference>
<evidence type="ECO:0000256" key="2">
    <source>
        <dbReference type="ARBA" id="ARBA00001947"/>
    </source>
</evidence>
<reference evidence="9" key="1">
    <citation type="journal article" date="2015" name="PeerJ">
        <title>First genomic representation of candidate bacterial phylum KSB3 points to enhanced environmental sensing as a trigger of wastewater bulking.</title>
        <authorList>
            <person name="Sekiguchi Y."/>
            <person name="Ohashi A."/>
            <person name="Parks D.H."/>
            <person name="Yamauchi T."/>
            <person name="Tyson G.W."/>
            <person name="Hugenholtz P."/>
        </authorList>
    </citation>
    <scope>NUCLEOTIDE SEQUENCE [LARGE SCALE GENOMIC DNA]</scope>
</reference>
<dbReference type="Pfam" id="PF07687">
    <property type="entry name" value="M20_dimer"/>
    <property type="match status" value="1"/>
</dbReference>
<name>A0A081C1P6_VECG1</name>